<organism evidence="9 10">
    <name type="scientific">Aphidius gifuensis</name>
    <name type="common">Parasitoid wasp</name>
    <dbReference type="NCBI Taxonomy" id="684658"/>
    <lineage>
        <taxon>Eukaryota</taxon>
        <taxon>Metazoa</taxon>
        <taxon>Ecdysozoa</taxon>
        <taxon>Arthropoda</taxon>
        <taxon>Hexapoda</taxon>
        <taxon>Insecta</taxon>
        <taxon>Pterygota</taxon>
        <taxon>Neoptera</taxon>
        <taxon>Endopterygota</taxon>
        <taxon>Hymenoptera</taxon>
        <taxon>Apocrita</taxon>
        <taxon>Ichneumonoidea</taxon>
        <taxon>Braconidae</taxon>
        <taxon>Aphidiinae</taxon>
        <taxon>Aphidius</taxon>
    </lineage>
</organism>
<evidence type="ECO:0000256" key="5">
    <source>
        <dbReference type="ARBA" id="ARBA00022917"/>
    </source>
</evidence>
<keyword evidence="4" id="KW-0810">Translation regulation</keyword>
<feature type="region of interest" description="Disordered" evidence="6">
    <location>
        <begin position="26"/>
        <end position="77"/>
    </location>
</feature>
<evidence type="ECO:0000256" key="4">
    <source>
        <dbReference type="ARBA" id="ARBA00022845"/>
    </source>
</evidence>
<dbReference type="Pfam" id="PF02020">
    <property type="entry name" value="W2"/>
    <property type="match status" value="1"/>
</dbReference>
<dbReference type="PROSITE" id="PS51363">
    <property type="entry name" value="W2"/>
    <property type="match status" value="1"/>
</dbReference>
<feature type="domain" description="W2" evidence="7">
    <location>
        <begin position="1808"/>
        <end position="1971"/>
    </location>
</feature>
<keyword evidence="2" id="KW-0396">Initiation factor</keyword>
<dbReference type="GO" id="GO:0003743">
    <property type="term" value="F:translation initiation factor activity"/>
    <property type="evidence" value="ECO:0007669"/>
    <property type="project" value="UniProtKB-KW"/>
</dbReference>
<dbReference type="SMART" id="SM00515">
    <property type="entry name" value="eIF5C"/>
    <property type="match status" value="1"/>
</dbReference>
<feature type="region of interest" description="Disordered" evidence="6">
    <location>
        <begin position="764"/>
        <end position="783"/>
    </location>
</feature>
<feature type="compositionally biased region" description="Low complexity" evidence="6">
    <location>
        <begin position="94"/>
        <end position="110"/>
    </location>
</feature>
<feature type="region of interest" description="Disordered" evidence="6">
    <location>
        <begin position="1384"/>
        <end position="1462"/>
    </location>
</feature>
<feature type="compositionally biased region" description="Low complexity" evidence="6">
    <location>
        <begin position="942"/>
        <end position="960"/>
    </location>
</feature>
<feature type="region of interest" description="Disordered" evidence="6">
    <location>
        <begin position="938"/>
        <end position="988"/>
    </location>
</feature>
<feature type="region of interest" description="Disordered" evidence="6">
    <location>
        <begin position="1511"/>
        <end position="1600"/>
    </location>
</feature>
<proteinExistence type="inferred from homology"/>
<comment type="caution">
    <text evidence="9">The sequence shown here is derived from an EMBL/GenBank/DDBJ whole genome shotgun (WGS) entry which is preliminary data.</text>
</comment>
<feature type="region of interest" description="Disordered" evidence="6">
    <location>
        <begin position="788"/>
        <end position="813"/>
    </location>
</feature>
<accession>A0A834Y0Q1</accession>
<dbReference type="FunFam" id="1.25.40.180:FF:000042">
    <property type="entry name" value="Eukaryotic translation initiation factor 4 gamma"/>
    <property type="match status" value="1"/>
</dbReference>
<evidence type="ECO:0000313" key="9">
    <source>
        <dbReference type="EMBL" id="KAF7994884.1"/>
    </source>
</evidence>
<dbReference type="GO" id="GO:0006417">
    <property type="term" value="P:regulation of translation"/>
    <property type="evidence" value="ECO:0007669"/>
    <property type="project" value="UniProtKB-KW"/>
</dbReference>
<evidence type="ECO:0000259" key="8">
    <source>
        <dbReference type="PROSITE" id="PS51366"/>
    </source>
</evidence>
<name>A0A834Y0Q1_APHGI</name>
<feature type="compositionally biased region" description="Basic and acidic residues" evidence="6">
    <location>
        <begin position="1420"/>
        <end position="1429"/>
    </location>
</feature>
<feature type="compositionally biased region" description="Basic residues" evidence="6">
    <location>
        <begin position="32"/>
        <end position="43"/>
    </location>
</feature>
<keyword evidence="5" id="KW-0648">Protein biosynthesis</keyword>
<feature type="domain" description="MI" evidence="8">
    <location>
        <begin position="1606"/>
        <end position="1733"/>
    </location>
</feature>
<dbReference type="PANTHER" id="PTHR23253">
    <property type="entry name" value="EUKARYOTIC TRANSLATION INITIATION FACTOR 4 GAMMA"/>
    <property type="match status" value="1"/>
</dbReference>
<evidence type="ECO:0000313" key="10">
    <source>
        <dbReference type="Proteomes" id="UP000639338"/>
    </source>
</evidence>
<dbReference type="PANTHER" id="PTHR23253:SF78">
    <property type="entry name" value="EUKARYOTIC TRANSLATION INITIATION FACTOR 4G1, ISOFORM B-RELATED"/>
    <property type="match status" value="1"/>
</dbReference>
<evidence type="ECO:0000256" key="6">
    <source>
        <dbReference type="SAM" id="MobiDB-lite"/>
    </source>
</evidence>
<evidence type="ECO:0000256" key="3">
    <source>
        <dbReference type="ARBA" id="ARBA00022553"/>
    </source>
</evidence>
<feature type="compositionally biased region" description="Polar residues" evidence="6">
    <location>
        <begin position="1538"/>
        <end position="1550"/>
    </location>
</feature>
<evidence type="ECO:0008006" key="11">
    <source>
        <dbReference type="Google" id="ProtNLM"/>
    </source>
</evidence>
<protein>
    <recommendedName>
        <fullName evidence="11">Eukaryotic translation initiation factor 4 gamma 3</fullName>
    </recommendedName>
</protein>
<feature type="compositionally biased region" description="Basic and acidic residues" evidence="6">
    <location>
        <begin position="972"/>
        <end position="981"/>
    </location>
</feature>
<dbReference type="SUPFAM" id="SSF48371">
    <property type="entry name" value="ARM repeat"/>
    <property type="match status" value="3"/>
</dbReference>
<dbReference type="InterPro" id="IPR003890">
    <property type="entry name" value="MIF4G-like_typ-3"/>
</dbReference>
<feature type="compositionally biased region" description="Low complexity" evidence="6">
    <location>
        <begin position="181"/>
        <end position="209"/>
    </location>
</feature>
<evidence type="ECO:0000259" key="7">
    <source>
        <dbReference type="PROSITE" id="PS51363"/>
    </source>
</evidence>
<feature type="region of interest" description="Disordered" evidence="6">
    <location>
        <begin position="130"/>
        <end position="254"/>
    </location>
</feature>
<reference evidence="9 10" key="1">
    <citation type="submission" date="2020-08" db="EMBL/GenBank/DDBJ databases">
        <title>Aphidius gifuensis genome sequencing and assembly.</title>
        <authorList>
            <person name="Du Z."/>
        </authorList>
    </citation>
    <scope>NUCLEOTIDE SEQUENCE [LARGE SCALE GENOMIC DNA]</scope>
    <source>
        <strain evidence="9">YNYX2018</strain>
        <tissue evidence="9">Adults</tissue>
    </source>
</reference>
<feature type="compositionally biased region" description="Polar residues" evidence="6">
    <location>
        <begin position="230"/>
        <end position="244"/>
    </location>
</feature>
<dbReference type="InterPro" id="IPR003891">
    <property type="entry name" value="Initiation_fac_eIF4g_MI"/>
</dbReference>
<dbReference type="Pfam" id="PF02847">
    <property type="entry name" value="MA3"/>
    <property type="match status" value="1"/>
</dbReference>
<dbReference type="InterPro" id="IPR003307">
    <property type="entry name" value="W2_domain"/>
</dbReference>
<dbReference type="OrthoDB" id="514777at2759"/>
<sequence>MVSRYGISKEGTVGVAVGVGPMHCLLPQGNGGRHHHHHHHHISPHPQNPNHNHIHTHNQQALQPQPLSPHGPHIGQINHGQHQLTINIGHHHQQQQQQQQQQNQHQQQQQQPPPPQYRIIATNARSEFHVPGQNYGAQPGAQVGGGAGSIGVPGGRGPPSLVGLPSIGQTTTGIQPGGPTGVQQQQQQQQQPPQVSTPGVQQQQQGPTPTTTPPVHTPSPQEMGKPAHLQAQQPTMQQPYGQNPNRPPPHSFYQMATRSQPLQPRNIAHRGSQVGAATHVSMAGVTGSPGQSPAMYPGHANIMSSVAPIFVPSAGIHGGAHQPVNFVNASPMSIYPQQTRHQPHHPPQAYYPSFQSHPMMPSLYTGFTPGQPPPAYCYQSYQPQNAAISINRPTPNAVTGAGQNVAGPLAGAQGTAGVPQNTLQQPAQQPQPIPPMSIALTQPTYAGHNGGTPAPAPYRKAARICAILDIVDPQTGLNVANEIYNEAGTAPSDETKNRDTPQPQNSAIIAEFASLVAKAASETTGTNATAATTTTTTTTTTSSPSSSSITATTTTTSTTTTSVQDTIKDKSLNTTLQTNVINQTSSQTMTNSISCTVPIVTPSTTNIVKSTIDAQSNAQVDVSIINNDTKQLSSLTKEFRPRSDINQLSQKQQQAQSIDEQKSQSVIKETPVVPAHPERDDEKVSCKISSTTAVTCPVSTIAREPVEKNLSTKKNVTLPVQSTISNVTTSDSAIIAEPAVPVIEAPKEQNKQIICEKIIESSAKTSETHKNGENNADKSDEEFIDGKAAQKKSKNKLKEVDTNRKSAEKEGDNMETIVSTVEQPKNIELIKKQDIKNDVVVTKVDDVCEISLKENVTTESKPDTDIEDKKIDDTVNIDKCSKTNLPVENHKNITTIIEQDNNKTTARITDKRANDVVDHAHIIKDKIIDVETLVAQKNQENSKVSNTTTTTNDVKPIDTTAAVVDNEDDNNDKENDSESSNRIDTPTINEHKYVYAEDQWSPTNPTGKKIYDSEFLTKIQHHPLCQIKPPNLPNLDIVQKYGTVRQAPSSRNSSMDFLKSSRNHEMFTPGFAKAGFNRMQVAPGNKKSFQGNNKKVSKSGVIHVSLSLHEDVKLRESENAWKPTPRSKTDIANDDEAKTQALYKKVRSILNKLTPQKFDTLVNQVRDLEIDSHERLQGVIDLVFQKALEEPNFSVAYALMCKQLAQMQIAGGDKKQDNETKQEKDNKTNFRTLILSRCQHEFESTTVDEVARASKLKEIDECVDVLKKKELIALLDDADRRLRMKSVGNIRFIGELYKQDMLRVAIMHTCIKHLLTTPDEDNLECLCKLLTTIGKTMESTKNNSFNDYFSTMTELTKRKTGDKKISSRVRFMLQDVIDLRAQKWKPRRDEGNPKTMDQVSKEHASEHLDIELNNTPINTPRKDDRNSDRRRNRGGNGNTNEDGWSVATKSTRQPYSVESSKLNAKVPAMDEMRLGGRDLFRWGSSAAAGNDNPMQNMQNKYALLDSMETDKKPSIQLPGSRSTGATRDYRPEYKTWDSNRGSRNGIHQVQSSSSSMSRRDSRENSVPEITSRSQSMSMPPPSASKYNKRPPLLATPPSDKKVLTEDQIKNEIITVLGGCKTSPNVDAFIDTAMDQLNDKLDNSTYPYFISESLNRILEKSSLHREYYSSLFAHMIVNKMFPISLFQAEYDKLIEVAEDLVIDLPKFWTYAAEILKPLVVRGAHPLNELKRTTSVLKNSGTVGKLVGELLTILAQSEGPKLIADKWNKSGIKWTDLVDTSKENPDNIVKEYNLEFLTNDATDKLPSGIELTYEQIHDQLIKLLRDSDFDNITSWITASVGQEGFKKPKFIRTLVTSILETVVEPLKNSYKVNRQKLDHFLPLMARYVDTNPELELQCLYALTAFNHKLENPQGVLCSIIDGLYEVGVVSDNAFLAWQTCTDKAEMLGHGCAVLALTSFFVQLKEGHEESSEEA</sequence>
<gene>
    <name evidence="9" type="ORF">HCN44_004356</name>
</gene>
<dbReference type="GO" id="GO:0016281">
    <property type="term" value="C:eukaryotic translation initiation factor 4F complex"/>
    <property type="evidence" value="ECO:0007669"/>
    <property type="project" value="TreeGrafter"/>
</dbReference>
<feature type="compositionally biased region" description="Low complexity" evidence="6">
    <location>
        <begin position="522"/>
        <end position="562"/>
    </location>
</feature>
<feature type="compositionally biased region" description="Basic and acidic residues" evidence="6">
    <location>
        <begin position="1527"/>
        <end position="1537"/>
    </location>
</feature>
<dbReference type="GO" id="GO:0003729">
    <property type="term" value="F:mRNA binding"/>
    <property type="evidence" value="ECO:0007669"/>
    <property type="project" value="TreeGrafter"/>
</dbReference>
<comment type="similarity">
    <text evidence="1">Belongs to the eukaryotic initiation factor 4G family.</text>
</comment>
<feature type="compositionally biased region" description="Polar residues" evidence="6">
    <location>
        <begin position="1447"/>
        <end position="1462"/>
    </location>
</feature>
<feature type="compositionally biased region" description="Gly residues" evidence="6">
    <location>
        <begin position="142"/>
        <end position="157"/>
    </location>
</feature>
<evidence type="ECO:0000256" key="1">
    <source>
        <dbReference type="ARBA" id="ARBA00005775"/>
    </source>
</evidence>
<dbReference type="CDD" id="cd11559">
    <property type="entry name" value="W2_eIF4G1_like"/>
    <property type="match status" value="1"/>
</dbReference>
<dbReference type="Gene3D" id="1.25.40.180">
    <property type="match status" value="3"/>
</dbReference>
<feature type="region of interest" description="Disordered" evidence="6">
    <location>
        <begin position="522"/>
        <end position="564"/>
    </location>
</feature>
<dbReference type="EMBL" id="JACMRX010000002">
    <property type="protein sequence ID" value="KAF7994884.1"/>
    <property type="molecule type" value="Genomic_DNA"/>
</dbReference>
<feature type="compositionally biased region" description="Basic and acidic residues" evidence="6">
    <location>
        <begin position="766"/>
        <end position="778"/>
    </location>
</feature>
<keyword evidence="3" id="KW-0597">Phosphoprotein</keyword>
<dbReference type="InterPro" id="IPR016024">
    <property type="entry name" value="ARM-type_fold"/>
</dbReference>
<feature type="compositionally biased region" description="Basic and acidic residues" evidence="6">
    <location>
        <begin position="1399"/>
        <end position="1410"/>
    </location>
</feature>
<dbReference type="PROSITE" id="PS51366">
    <property type="entry name" value="MI"/>
    <property type="match status" value="1"/>
</dbReference>
<dbReference type="Proteomes" id="UP000639338">
    <property type="component" value="Unassembled WGS sequence"/>
</dbReference>
<dbReference type="Pfam" id="PF02854">
    <property type="entry name" value="MIF4G"/>
    <property type="match status" value="1"/>
</dbReference>
<evidence type="ECO:0000256" key="2">
    <source>
        <dbReference type="ARBA" id="ARBA00022540"/>
    </source>
</evidence>
<feature type="region of interest" description="Disordered" evidence="6">
    <location>
        <begin position="89"/>
        <end position="115"/>
    </location>
</feature>
<feature type="compositionally biased region" description="Basic and acidic residues" evidence="6">
    <location>
        <begin position="796"/>
        <end position="812"/>
    </location>
</feature>
<dbReference type="SMART" id="SM00543">
    <property type="entry name" value="MIF4G"/>
    <property type="match status" value="1"/>
</dbReference>
<keyword evidence="10" id="KW-1185">Reference proteome</keyword>